<dbReference type="PANTHER" id="PTHR11937">
    <property type="entry name" value="ACTIN"/>
    <property type="match status" value="1"/>
</dbReference>
<dbReference type="InterPro" id="IPR004000">
    <property type="entry name" value="Actin"/>
</dbReference>
<dbReference type="AlphaFoldDB" id="A0A151LMW6"/>
<dbReference type="EMBL" id="LVLA01000008">
    <property type="protein sequence ID" value="KYO00496.1"/>
    <property type="molecule type" value="Genomic_DNA"/>
</dbReference>
<dbReference type="GeneID" id="24530414"/>
<evidence type="ECO:0000256" key="2">
    <source>
        <dbReference type="RuleBase" id="RU000487"/>
    </source>
</evidence>
<evidence type="ECO:0000256" key="1">
    <source>
        <dbReference type="ARBA" id="ARBA00049360"/>
    </source>
</evidence>
<proteinExistence type="inferred from homology"/>
<protein>
    <submittedName>
        <fullName evidence="4">Actin-related protein, putative</fullName>
    </submittedName>
</protein>
<dbReference type="SUPFAM" id="SSF53067">
    <property type="entry name" value="Actin-like ATPase domain"/>
    <property type="match status" value="2"/>
</dbReference>
<accession>A0A151LMW6</accession>
<dbReference type="InterPro" id="IPR043129">
    <property type="entry name" value="ATPase_NBD"/>
</dbReference>
<name>A0A151LMW6_PLARE</name>
<evidence type="ECO:0000256" key="3">
    <source>
        <dbReference type="SAM" id="MobiDB-lite"/>
    </source>
</evidence>
<dbReference type="Pfam" id="PF00022">
    <property type="entry name" value="Actin"/>
    <property type="match status" value="2"/>
</dbReference>
<evidence type="ECO:0000313" key="4">
    <source>
        <dbReference type="EMBL" id="KYO00496.1"/>
    </source>
</evidence>
<dbReference type="Gene3D" id="3.30.420.40">
    <property type="match status" value="2"/>
</dbReference>
<comment type="similarity">
    <text evidence="2">Belongs to the actin family.</text>
</comment>
<reference evidence="4 5" key="1">
    <citation type="journal article" date="2016" name="Nat. Commun.">
        <title>Genomes of cryptic chimpanzee Plasmodium species reveal key evolutionary events leading to human malaria.</title>
        <authorList>
            <person name="Sundararaman S.A."/>
            <person name="Plenderleith L.J."/>
            <person name="Liu W."/>
            <person name="Loy D.E."/>
            <person name="Learn G.H."/>
            <person name="Li Y."/>
            <person name="Shaw K.S."/>
            <person name="Ayouba A."/>
            <person name="Peeters M."/>
            <person name="Speede S."/>
            <person name="Shaw G.M."/>
            <person name="Bushman F.D."/>
            <person name="Brisson D."/>
            <person name="Rayner J.C."/>
            <person name="Sharp P.M."/>
            <person name="Hahn B.H."/>
        </authorList>
    </citation>
    <scope>NUCLEOTIDE SEQUENCE [LARGE SCALE GENOMIC DNA]</scope>
    <source>
        <strain evidence="4 5">SY57</strain>
    </source>
</reference>
<feature type="compositionally biased region" description="Low complexity" evidence="3">
    <location>
        <begin position="826"/>
        <end position="847"/>
    </location>
</feature>
<dbReference type="VEuPathDB" id="PlasmoDB:PRCDC_0716500"/>
<feature type="compositionally biased region" description="Basic and acidic residues" evidence="3">
    <location>
        <begin position="679"/>
        <end position="703"/>
    </location>
</feature>
<gene>
    <name evidence="4" type="ORF">PRSY57_0716500</name>
</gene>
<dbReference type="RefSeq" id="XP_012762273.2">
    <property type="nucleotide sequence ID" value="XM_012906819.2"/>
</dbReference>
<feature type="compositionally biased region" description="Basic and acidic residues" evidence="3">
    <location>
        <begin position="805"/>
        <end position="818"/>
    </location>
</feature>
<feature type="compositionally biased region" description="Low complexity" evidence="3">
    <location>
        <begin position="787"/>
        <end position="804"/>
    </location>
</feature>
<dbReference type="VEuPathDB" id="PlasmoDB:PRG01_0718200"/>
<dbReference type="KEGG" id="prei:PRSY57_0716500"/>
<feature type="region of interest" description="Disordered" evidence="3">
    <location>
        <begin position="643"/>
        <end position="705"/>
    </location>
</feature>
<comment type="catalytic activity">
    <reaction evidence="1">
        <text>ATP + H2O = ADP + phosphate + H(+)</text>
        <dbReference type="Rhea" id="RHEA:13065"/>
        <dbReference type="ChEBI" id="CHEBI:15377"/>
        <dbReference type="ChEBI" id="CHEBI:15378"/>
        <dbReference type="ChEBI" id="CHEBI:30616"/>
        <dbReference type="ChEBI" id="CHEBI:43474"/>
        <dbReference type="ChEBI" id="CHEBI:456216"/>
    </reaction>
</comment>
<dbReference type="Gene3D" id="3.90.640.10">
    <property type="entry name" value="Actin, Chain A, domain 4"/>
    <property type="match status" value="1"/>
</dbReference>
<feature type="region of interest" description="Disordered" evidence="3">
    <location>
        <begin position="582"/>
        <end position="603"/>
    </location>
</feature>
<organism evidence="4 5">
    <name type="scientific">Plasmodium reichenowi</name>
    <dbReference type="NCBI Taxonomy" id="5854"/>
    <lineage>
        <taxon>Eukaryota</taxon>
        <taxon>Sar</taxon>
        <taxon>Alveolata</taxon>
        <taxon>Apicomplexa</taxon>
        <taxon>Aconoidasida</taxon>
        <taxon>Haemosporida</taxon>
        <taxon>Plasmodiidae</taxon>
        <taxon>Plasmodium</taxon>
        <taxon>Plasmodium (Laverania)</taxon>
    </lineage>
</organism>
<evidence type="ECO:0000313" key="5">
    <source>
        <dbReference type="Proteomes" id="UP000076359"/>
    </source>
</evidence>
<feature type="region of interest" description="Disordered" evidence="3">
    <location>
        <begin position="757"/>
        <end position="858"/>
    </location>
</feature>
<sequence>MSAPVNIDIPKLILDNGAGLIKGGILPSYSQIEGSLCEEIEPKFILPNCVGQIRKKNIFHISDSCQSICEYFCHRPHVDGLLLDLELETKIWEKIFSCRNTVGGKINEMGLCVTESYLTPAYIKQGVIELLFEYFNMNQIVIVSSQTMLPFSYIGLNLGQYDILNPPIYRSRSSITKKVDQVIKRRRRSENCDIDMNKLDSSKNNMMENNLVTDSVINIKKLGSLDKTNEENVNSVNNFIDDNSYESKKIRLLQESVDHNKFNENKGDIINIQKDNLFVPDDDKNIEGVEKYENGGHTFEKRRYNKKNTKGDVNIFTNKHIYLKNIECYNKYSHKLYIDDKYQGDNWEDFYFNSFFNLNNYNNNNNIYDDDDDNDNNNNNNNNYLFEGLKTHAKIYKFNNNNVVRTLYDNNYLGKNFSRQDPNFIIPEKVDLYRNYYGKNFQDIKMFKKNYRNKYINNFYKNIINGNYNLSLRNPCALYIDVGFSHTYVLPYIEYKLIEYAVLRTKISGSILNSYLKSTLSYKHVNLEHNELLVENIKERACYVSLDYLKELEKEKIRLENIKKQRIKDKLDMRAEILMKELEEEAQGKGERDKQKKNKMDTNMENKMDTNMENKMDTNMENKMDTNMENKMVTNVENKMVTNIEKKKMKKKKKKKESDLLTNSLVKEDESNSTINDMKVNEKDNSDVTEYKENSSNSYDKKMNNILTKKQNDSCSSSLSVSNKSDDDMYIKKRKNCSVEEGGVDITEDQSYMSDLKSNVSVDKSRKSSRSNINVEKSYTNDEDNKSNYNNNNNNSDDNNNNSDDNNKYSDDNNKYSDDSNEYSDDSNNNNNKYSDDSNNNNNNNKYSNDKYDGRKNKKLQPHLSYQYKLIDYNNVSKRQINKVFNTLKNNYNNNCIYIDSDYDYKEEFSNFLIDDKNDHMDIKDMSIKVGDSSKGKEDVINLTNERIGIPEILFNPQDINLEHCSIVELVYRCISLLPKHIQKYFVSQIYISGGSTKFRNFKHRLYKELRQVFPSDWDINIYSHKNSLYSNYIGTYVWLSDPSIYNYNVITREQYFNFGKESKVWNRKKDA</sequence>
<comment type="caution">
    <text evidence="4">The sequence shown here is derived from an EMBL/GenBank/DDBJ whole genome shotgun (WGS) entry which is preliminary data.</text>
</comment>
<dbReference type="SMART" id="SM00268">
    <property type="entry name" value="ACTIN"/>
    <property type="match status" value="1"/>
</dbReference>
<dbReference type="Proteomes" id="UP000076359">
    <property type="component" value="Unassembled WGS sequence"/>
</dbReference>